<dbReference type="SMART" id="SM00530">
    <property type="entry name" value="HTH_XRE"/>
    <property type="match status" value="1"/>
</dbReference>
<reference evidence="4 5" key="1">
    <citation type="submission" date="2020-08" db="EMBL/GenBank/DDBJ databases">
        <title>Genomic Encyclopedia of Type Strains, Phase IV (KMG-IV): sequencing the most valuable type-strain genomes for metagenomic binning, comparative biology and taxonomic classification.</title>
        <authorList>
            <person name="Goeker M."/>
        </authorList>
    </citation>
    <scope>NUCLEOTIDE SEQUENCE [LARGE SCALE GENOMIC DNA]</scope>
    <source>
        <strain evidence="4 5">YC6723</strain>
    </source>
</reference>
<feature type="compositionally biased region" description="Pro residues" evidence="1">
    <location>
        <begin position="162"/>
        <end position="172"/>
    </location>
</feature>
<dbReference type="AlphaFoldDB" id="A0A840FF07"/>
<dbReference type="GO" id="GO:0003677">
    <property type="term" value="F:DNA binding"/>
    <property type="evidence" value="ECO:0007669"/>
    <property type="project" value="InterPro"/>
</dbReference>
<dbReference type="CDD" id="cd00093">
    <property type="entry name" value="HTH_XRE"/>
    <property type="match status" value="1"/>
</dbReference>
<evidence type="ECO:0000313" key="5">
    <source>
        <dbReference type="Proteomes" id="UP000529795"/>
    </source>
</evidence>
<proteinExistence type="predicted"/>
<evidence type="ECO:0000259" key="3">
    <source>
        <dbReference type="SMART" id="SM00530"/>
    </source>
</evidence>
<dbReference type="RefSeq" id="WP_183985681.1">
    <property type="nucleotide sequence ID" value="NZ_JACIEV010000008.1"/>
</dbReference>
<keyword evidence="2" id="KW-0812">Transmembrane</keyword>
<sequence length="313" mass="32087">MTEHDPGPAIAEPKRVGERLRVAREAQGLTTAEVGARTRIPLRHLEAIEAGDYTSLPSPTYAVGFARAYARLVGLDEVAVARDIRGDLDRLGPRTPEYVPYETADPARVPSRGVAIAAAGIALALLILVALWYGTDLMRGGVASDRAAAAQTAAVAGTPAVRPAPAPSPTPTGPGQVTLTANDEVWLRVYDAANKTLFIGTMKAGDRFDVPQGAADPKINVGRPDKLSVTLNGAAIPPLGDGSRPIKDVRVSAEAVQARLSGQPGGAPAAATPATTAVAPRSRPTAAAPSAIEPLPAPTFAPPSPAPSSTPTP</sequence>
<evidence type="ECO:0000256" key="2">
    <source>
        <dbReference type="SAM" id="Phobius"/>
    </source>
</evidence>
<comment type="caution">
    <text evidence="4">The sequence shown here is derived from an EMBL/GenBank/DDBJ whole genome shotgun (WGS) entry which is preliminary data.</text>
</comment>
<keyword evidence="5" id="KW-1185">Reference proteome</keyword>
<dbReference type="Proteomes" id="UP000529795">
    <property type="component" value="Unassembled WGS sequence"/>
</dbReference>
<dbReference type="InterPro" id="IPR001387">
    <property type="entry name" value="Cro/C1-type_HTH"/>
</dbReference>
<feature type="compositionally biased region" description="Low complexity" evidence="1">
    <location>
        <begin position="266"/>
        <end position="291"/>
    </location>
</feature>
<organism evidence="4 5">
    <name type="scientific">Sphingomonas jinjuensis</name>
    <dbReference type="NCBI Taxonomy" id="535907"/>
    <lineage>
        <taxon>Bacteria</taxon>
        <taxon>Pseudomonadati</taxon>
        <taxon>Pseudomonadota</taxon>
        <taxon>Alphaproteobacteria</taxon>
        <taxon>Sphingomonadales</taxon>
        <taxon>Sphingomonadaceae</taxon>
        <taxon>Sphingomonas</taxon>
    </lineage>
</organism>
<dbReference type="Pfam" id="PF13464">
    <property type="entry name" value="RodZ_C"/>
    <property type="match status" value="1"/>
</dbReference>
<evidence type="ECO:0000313" key="4">
    <source>
        <dbReference type="EMBL" id="MBB4154796.1"/>
    </source>
</evidence>
<dbReference type="SUPFAM" id="SSF47413">
    <property type="entry name" value="lambda repressor-like DNA-binding domains"/>
    <property type="match status" value="1"/>
</dbReference>
<feature type="compositionally biased region" description="Pro residues" evidence="1">
    <location>
        <begin position="295"/>
        <end position="313"/>
    </location>
</feature>
<feature type="transmembrane region" description="Helical" evidence="2">
    <location>
        <begin position="114"/>
        <end position="134"/>
    </location>
</feature>
<dbReference type="InterPro" id="IPR025194">
    <property type="entry name" value="RodZ-like_C"/>
</dbReference>
<keyword evidence="2" id="KW-0472">Membrane</keyword>
<dbReference type="PANTHER" id="PTHR34475:SF1">
    <property type="entry name" value="CYTOSKELETON PROTEIN RODZ"/>
    <property type="match status" value="1"/>
</dbReference>
<accession>A0A840FF07</accession>
<dbReference type="Pfam" id="PF13413">
    <property type="entry name" value="HTH_25"/>
    <property type="match status" value="1"/>
</dbReference>
<name>A0A840FF07_9SPHN</name>
<feature type="domain" description="HTH cro/C1-type" evidence="3">
    <location>
        <begin position="19"/>
        <end position="75"/>
    </location>
</feature>
<feature type="region of interest" description="Disordered" evidence="1">
    <location>
        <begin position="158"/>
        <end position="177"/>
    </location>
</feature>
<protein>
    <submittedName>
        <fullName evidence="4">Cytoskeletal protein RodZ</fullName>
    </submittedName>
</protein>
<feature type="region of interest" description="Disordered" evidence="1">
    <location>
        <begin position="258"/>
        <end position="313"/>
    </location>
</feature>
<gene>
    <name evidence="4" type="ORF">GGQ80_002712</name>
</gene>
<keyword evidence="2" id="KW-1133">Transmembrane helix</keyword>
<dbReference type="InterPro" id="IPR010982">
    <property type="entry name" value="Lambda_DNA-bd_dom_sf"/>
</dbReference>
<dbReference type="EMBL" id="JACIEV010000008">
    <property type="protein sequence ID" value="MBB4154796.1"/>
    <property type="molecule type" value="Genomic_DNA"/>
</dbReference>
<dbReference type="PANTHER" id="PTHR34475">
    <property type="match status" value="1"/>
</dbReference>
<evidence type="ECO:0000256" key="1">
    <source>
        <dbReference type="SAM" id="MobiDB-lite"/>
    </source>
</evidence>
<dbReference type="Gene3D" id="1.10.260.40">
    <property type="entry name" value="lambda repressor-like DNA-binding domains"/>
    <property type="match status" value="1"/>
</dbReference>
<dbReference type="InterPro" id="IPR050400">
    <property type="entry name" value="Bact_Cytoskel_RodZ"/>
</dbReference>